<protein>
    <submittedName>
        <fullName evidence="2">Uncharacterized protein</fullName>
    </submittedName>
</protein>
<evidence type="ECO:0000313" key="3">
    <source>
        <dbReference type="Proteomes" id="UP000245771"/>
    </source>
</evidence>
<dbReference type="EMBL" id="KZ819603">
    <property type="protein sequence ID" value="PWN34722.1"/>
    <property type="molecule type" value="Genomic_DNA"/>
</dbReference>
<sequence length="831" mass="94280">MNSIASTSRLMLTAASRPVRQYVPSIRSPPRPKSAQIVCTRLQHTESQTPPEPSLIDSTQLQSSTSTKEKLEYLDHLHRENPVRRKRSNRSADPSVRMQNEWDAILKSIKKSFTFTQLNALRRDMGIPVSLLNLQREICNIRKDSLVRAIMIHRFNMEDPKTTINTRKKKSTANANKEKVTVVHELPLHAAYLAFDIAAQKTSDEFQKLRVNVTAAEPSSEEQTKGVQISITGTQKDVDKAVSWLQAFTADICIEKNAIASIISSQWYDVSDVAELDKIARSSNSIITIGDAPNQELTIYSTNETWLKEAKRMLSKYQHHLREMKDRALLTYASTYSSDDLHSFPPMYALQPFMQRYLSGDNGQPDFFRLARQDNDGRRLSVEERPKVLQNTNDADDMETQVFSKLQEKLKERSDRSLDDLSNLESLTYKAQFGHLLFKSADEQGEMLPEAPFNEQVVLERASSWLSKDVKAAHQTGKAPVIGPRFVAAVPPSASGVEAPFDVFRPGQNDDSGTSPWGLRDGVQEILDSMTGFTEPKLKLNDMIKDLKKFDEYLAIRYAAGDELLEIKILPKEEKNASQQRGSLMDELFGKRDENLVTEEETDDNLLREDQEIDDDESASVDGVSESTLVDNENIPDDPWQKKRKEIHVDEPKKFRFKLQSVKQSLSTQADVLVPEAATDVRLSVESARLIQQKEVEGLEEWQQYLNQISPPNTFMEKEALFDLAKSVSAPTQFNYGGKTYSLLDQVAVNEWWWRVSMGDGKLPDYNARAVMEIEKQCSPCSTTASQKRFSVAWKRPTRRESVAPQSTVWEVAEPVLTAALSEDYKERQIN</sequence>
<dbReference type="AlphaFoldDB" id="A0A316VB22"/>
<proteinExistence type="predicted"/>
<reference evidence="2 3" key="1">
    <citation type="journal article" date="2018" name="Mol. Biol. Evol.">
        <title>Broad Genomic Sampling Reveals a Smut Pathogenic Ancestry of the Fungal Clade Ustilaginomycotina.</title>
        <authorList>
            <person name="Kijpornyongpan T."/>
            <person name="Mondo S.J."/>
            <person name="Barry K."/>
            <person name="Sandor L."/>
            <person name="Lee J."/>
            <person name="Lipzen A."/>
            <person name="Pangilinan J."/>
            <person name="LaButti K."/>
            <person name="Hainaut M."/>
            <person name="Henrissat B."/>
            <person name="Grigoriev I.V."/>
            <person name="Spatafora J.W."/>
            <person name="Aime M.C."/>
        </authorList>
    </citation>
    <scope>NUCLEOTIDE SEQUENCE [LARGE SCALE GENOMIC DNA]</scope>
    <source>
        <strain evidence="2 3">MCA 3882</strain>
    </source>
</reference>
<accession>A0A316VB22</accession>
<name>A0A316VB22_9BASI</name>
<gene>
    <name evidence="2" type="ORF">FA14DRAFT_160208</name>
</gene>
<dbReference type="OrthoDB" id="2550943at2759"/>
<dbReference type="InParanoid" id="A0A316VB22"/>
<evidence type="ECO:0000256" key="1">
    <source>
        <dbReference type="SAM" id="MobiDB-lite"/>
    </source>
</evidence>
<dbReference type="GeneID" id="37020352"/>
<feature type="region of interest" description="Disordered" evidence="1">
    <location>
        <begin position="43"/>
        <end position="69"/>
    </location>
</feature>
<feature type="compositionally biased region" description="Polar residues" evidence="1">
    <location>
        <begin position="56"/>
        <end position="66"/>
    </location>
</feature>
<evidence type="ECO:0000313" key="2">
    <source>
        <dbReference type="EMBL" id="PWN34722.1"/>
    </source>
</evidence>
<dbReference type="Proteomes" id="UP000245771">
    <property type="component" value="Unassembled WGS sequence"/>
</dbReference>
<dbReference type="RefSeq" id="XP_025355024.1">
    <property type="nucleotide sequence ID" value="XM_025498571.1"/>
</dbReference>
<keyword evidence="3" id="KW-1185">Reference proteome</keyword>
<feature type="region of interest" description="Disordered" evidence="1">
    <location>
        <begin position="611"/>
        <end position="639"/>
    </location>
</feature>
<organism evidence="2 3">
    <name type="scientific">Meira miltonrushii</name>
    <dbReference type="NCBI Taxonomy" id="1280837"/>
    <lineage>
        <taxon>Eukaryota</taxon>
        <taxon>Fungi</taxon>
        <taxon>Dikarya</taxon>
        <taxon>Basidiomycota</taxon>
        <taxon>Ustilaginomycotina</taxon>
        <taxon>Exobasidiomycetes</taxon>
        <taxon>Exobasidiales</taxon>
        <taxon>Brachybasidiaceae</taxon>
        <taxon>Meira</taxon>
    </lineage>
</organism>
<dbReference type="STRING" id="1280837.A0A316VB22"/>